<accession>A0ABM8Q1Z7</accession>
<dbReference type="Proteomes" id="UP000789359">
    <property type="component" value="Unassembled WGS sequence"/>
</dbReference>
<name>A0ABM8Q1Z7_9BACT</name>
<protein>
    <submittedName>
        <fullName evidence="1">Uncharacterized protein</fullName>
    </submittedName>
</protein>
<dbReference type="Gene3D" id="1.10.1320.10">
    <property type="entry name" value="DNA-directed RNA polymerase, N-terminal domain"/>
    <property type="match status" value="1"/>
</dbReference>
<evidence type="ECO:0000313" key="1">
    <source>
        <dbReference type="EMBL" id="CAD7286867.1"/>
    </source>
</evidence>
<dbReference type="RefSeq" id="WP_230056359.1">
    <property type="nucleotide sequence ID" value="NZ_CAJHOE010000001.1"/>
</dbReference>
<gene>
    <name evidence="1" type="ORF">LMG8286_00577</name>
</gene>
<proteinExistence type="predicted"/>
<comment type="caution">
    <text evidence="1">The sequence shown here is derived from an EMBL/GenBank/DDBJ whole genome shotgun (WGS) entry which is preliminary data.</text>
</comment>
<dbReference type="InterPro" id="IPR037159">
    <property type="entry name" value="RNA_POL_N_sf"/>
</dbReference>
<sequence>MSNGKLSDTKVGAVVIFELVSPYYTALIDYKSTSPKCARDRAVHTFLDGFELDKVAYIVIKSVLSSISSSKTTIANICKLIATSIQTQKSIDEFAKSSINNNGKTWADYIKRTRKAKQAQGSAPARTAKVLEATMERVRFYPDTLKPV</sequence>
<evidence type="ECO:0000313" key="2">
    <source>
        <dbReference type="Proteomes" id="UP000789359"/>
    </source>
</evidence>
<keyword evidence="2" id="KW-1185">Reference proteome</keyword>
<organism evidence="1 2">
    <name type="scientific">Campylobacter suis</name>
    <dbReference type="NCBI Taxonomy" id="2790657"/>
    <lineage>
        <taxon>Bacteria</taxon>
        <taxon>Pseudomonadati</taxon>
        <taxon>Campylobacterota</taxon>
        <taxon>Epsilonproteobacteria</taxon>
        <taxon>Campylobacterales</taxon>
        <taxon>Campylobacteraceae</taxon>
        <taxon>Campylobacter</taxon>
    </lineage>
</organism>
<dbReference type="EMBL" id="CAJHOE010000001">
    <property type="protein sequence ID" value="CAD7286867.1"/>
    <property type="molecule type" value="Genomic_DNA"/>
</dbReference>
<reference evidence="1 2" key="1">
    <citation type="submission" date="2020-11" db="EMBL/GenBank/DDBJ databases">
        <authorList>
            <person name="Peeters C."/>
        </authorList>
    </citation>
    <scope>NUCLEOTIDE SEQUENCE [LARGE SCALE GENOMIC DNA]</scope>
    <source>
        <strain evidence="1 2">LMG 8286</strain>
    </source>
</reference>